<dbReference type="EMBL" id="JAHRHJ020000007">
    <property type="protein sequence ID" value="KAH9309153.1"/>
    <property type="molecule type" value="Genomic_DNA"/>
</dbReference>
<dbReference type="Proteomes" id="UP000824469">
    <property type="component" value="Unassembled WGS sequence"/>
</dbReference>
<reference evidence="1 2" key="1">
    <citation type="journal article" date="2021" name="Nat. Plants">
        <title>The Taxus genome provides insights into paclitaxel biosynthesis.</title>
        <authorList>
            <person name="Xiong X."/>
            <person name="Gou J."/>
            <person name="Liao Q."/>
            <person name="Li Y."/>
            <person name="Zhou Q."/>
            <person name="Bi G."/>
            <person name="Li C."/>
            <person name="Du R."/>
            <person name="Wang X."/>
            <person name="Sun T."/>
            <person name="Guo L."/>
            <person name="Liang H."/>
            <person name="Lu P."/>
            <person name="Wu Y."/>
            <person name="Zhang Z."/>
            <person name="Ro D.K."/>
            <person name="Shang Y."/>
            <person name="Huang S."/>
            <person name="Yan J."/>
        </authorList>
    </citation>
    <scope>NUCLEOTIDE SEQUENCE [LARGE SCALE GENOMIC DNA]</scope>
    <source>
        <strain evidence="1">Ta-2019</strain>
    </source>
</reference>
<protein>
    <submittedName>
        <fullName evidence="1">Uncharacterized protein</fullName>
    </submittedName>
</protein>
<dbReference type="AlphaFoldDB" id="A0AA38KPF2"/>
<keyword evidence="2" id="KW-1185">Reference proteome</keyword>
<evidence type="ECO:0000313" key="2">
    <source>
        <dbReference type="Proteomes" id="UP000824469"/>
    </source>
</evidence>
<comment type="caution">
    <text evidence="1">The sequence shown here is derived from an EMBL/GenBank/DDBJ whole genome shotgun (WGS) entry which is preliminary data.</text>
</comment>
<proteinExistence type="predicted"/>
<accession>A0AA38KPF2</accession>
<organism evidence="1 2">
    <name type="scientific">Taxus chinensis</name>
    <name type="common">Chinese yew</name>
    <name type="synonym">Taxus wallichiana var. chinensis</name>
    <dbReference type="NCBI Taxonomy" id="29808"/>
    <lineage>
        <taxon>Eukaryota</taxon>
        <taxon>Viridiplantae</taxon>
        <taxon>Streptophyta</taxon>
        <taxon>Embryophyta</taxon>
        <taxon>Tracheophyta</taxon>
        <taxon>Spermatophyta</taxon>
        <taxon>Pinopsida</taxon>
        <taxon>Pinidae</taxon>
        <taxon>Conifers II</taxon>
        <taxon>Cupressales</taxon>
        <taxon>Taxaceae</taxon>
        <taxon>Taxus</taxon>
    </lineage>
</organism>
<gene>
    <name evidence="1" type="ORF">KI387_037064</name>
</gene>
<name>A0AA38KPF2_TAXCH</name>
<sequence>SEPEEFIGGETEEEIEDMEISELGEEEDINPKWHDSQEILQAERVEQSVEMETLVSEELTAQDL</sequence>
<evidence type="ECO:0000313" key="1">
    <source>
        <dbReference type="EMBL" id="KAH9309153.1"/>
    </source>
</evidence>
<feature type="non-terminal residue" evidence="1">
    <location>
        <position position="1"/>
    </location>
</feature>
<feature type="non-terminal residue" evidence="1">
    <location>
        <position position="64"/>
    </location>
</feature>